<evidence type="ECO:0000313" key="2">
    <source>
        <dbReference type="Proteomes" id="UP000199120"/>
    </source>
</evidence>
<keyword evidence="2" id="KW-1185">Reference proteome</keyword>
<dbReference type="EMBL" id="FOAJ01000006">
    <property type="protein sequence ID" value="SEL31598.1"/>
    <property type="molecule type" value="Genomic_DNA"/>
</dbReference>
<evidence type="ECO:0000313" key="1">
    <source>
        <dbReference type="EMBL" id="SEL31598.1"/>
    </source>
</evidence>
<dbReference type="Proteomes" id="UP000199120">
    <property type="component" value="Unassembled WGS sequence"/>
</dbReference>
<gene>
    <name evidence="1" type="ORF">SAMN05192542_106262</name>
</gene>
<proteinExistence type="predicted"/>
<dbReference type="AlphaFoldDB" id="A0A1H7P858"/>
<dbReference type="STRING" id="416943.SAMN05445871_5394"/>
<reference evidence="2" key="1">
    <citation type="submission" date="2016-10" db="EMBL/GenBank/DDBJ databases">
        <authorList>
            <person name="Varghese N."/>
            <person name="Submissions S."/>
        </authorList>
    </citation>
    <scope>NUCLEOTIDE SEQUENCE [LARGE SCALE GENOMIC DNA]</scope>
    <source>
        <strain evidence="2">LMG 26416</strain>
    </source>
</reference>
<organism evidence="1 2">
    <name type="scientific">Paraburkholderia caballeronis</name>
    <dbReference type="NCBI Taxonomy" id="416943"/>
    <lineage>
        <taxon>Bacteria</taxon>
        <taxon>Pseudomonadati</taxon>
        <taxon>Pseudomonadota</taxon>
        <taxon>Betaproteobacteria</taxon>
        <taxon>Burkholderiales</taxon>
        <taxon>Burkholderiaceae</taxon>
        <taxon>Paraburkholderia</taxon>
    </lineage>
</organism>
<dbReference type="RefSeq" id="WP_090551492.1">
    <property type="nucleotide sequence ID" value="NZ_FNSR01000002.1"/>
</dbReference>
<sequence length="158" mass="16736">MDWLAEFFRQKTATINLSLWAYPPLALGPDGPVAPQGYCLPYPGVPLAYVPASTVERDGATWTLPAHYRTSGPLVTHIAGPGDNGGGAPALFRSVAIYAPSPLNEHALVRINDTFAFVPLFSADGAPGFTGTSFGETGLDALPPSMKLPWTFDGYVTI</sequence>
<accession>A0A1H7P858</accession>
<name>A0A1H7P858_9BURK</name>
<protein>
    <submittedName>
        <fullName evidence="1">Uncharacterized protein</fullName>
    </submittedName>
</protein>
<dbReference type="OrthoDB" id="9007283at2"/>